<organism evidence="2 3">
    <name type="scientific">Popillia japonica</name>
    <name type="common">Japanese beetle</name>
    <dbReference type="NCBI Taxonomy" id="7064"/>
    <lineage>
        <taxon>Eukaryota</taxon>
        <taxon>Metazoa</taxon>
        <taxon>Ecdysozoa</taxon>
        <taxon>Arthropoda</taxon>
        <taxon>Hexapoda</taxon>
        <taxon>Insecta</taxon>
        <taxon>Pterygota</taxon>
        <taxon>Neoptera</taxon>
        <taxon>Endopterygota</taxon>
        <taxon>Coleoptera</taxon>
        <taxon>Polyphaga</taxon>
        <taxon>Scarabaeiformia</taxon>
        <taxon>Scarabaeidae</taxon>
        <taxon>Rutelinae</taxon>
        <taxon>Popillia</taxon>
    </lineage>
</organism>
<gene>
    <name evidence="2" type="ORF">QE152_g24882</name>
</gene>
<sequence length="95" mass="11306">MALGKKAKPARYTKWESRTGKQKKKQRRTYESSDEEENDRDIIYDDSSSSEDESDVCVECKEAYSKIEETEDWIQCVICHKFKDYCDFCGRKQRD</sequence>
<reference evidence="2 3" key="1">
    <citation type="journal article" date="2024" name="BMC Genomics">
        <title>De novo assembly and annotation of Popillia japonica's genome with initial clues to its potential as an invasive pest.</title>
        <authorList>
            <person name="Cucini C."/>
            <person name="Boschi S."/>
            <person name="Funari R."/>
            <person name="Cardaioli E."/>
            <person name="Iannotti N."/>
            <person name="Marturano G."/>
            <person name="Paoli F."/>
            <person name="Bruttini M."/>
            <person name="Carapelli A."/>
            <person name="Frati F."/>
            <person name="Nardi F."/>
        </authorList>
    </citation>
    <scope>NUCLEOTIDE SEQUENCE [LARGE SCALE GENOMIC DNA]</scope>
    <source>
        <strain evidence="2">DMR45628</strain>
    </source>
</reference>
<feature type="compositionally biased region" description="Basic residues" evidence="1">
    <location>
        <begin position="1"/>
        <end position="11"/>
    </location>
</feature>
<protein>
    <submittedName>
        <fullName evidence="2">Uncharacterized protein</fullName>
    </submittedName>
</protein>
<feature type="region of interest" description="Disordered" evidence="1">
    <location>
        <begin position="1"/>
        <end position="54"/>
    </location>
</feature>
<proteinExistence type="predicted"/>
<dbReference type="Proteomes" id="UP001458880">
    <property type="component" value="Unassembled WGS sequence"/>
</dbReference>
<keyword evidence="3" id="KW-1185">Reference proteome</keyword>
<comment type="caution">
    <text evidence="2">The sequence shown here is derived from an EMBL/GenBank/DDBJ whole genome shotgun (WGS) entry which is preliminary data.</text>
</comment>
<evidence type="ECO:0000313" key="2">
    <source>
        <dbReference type="EMBL" id="KAK9712441.1"/>
    </source>
</evidence>
<name>A0AAW1K3G0_POPJA</name>
<evidence type="ECO:0000313" key="3">
    <source>
        <dbReference type="Proteomes" id="UP001458880"/>
    </source>
</evidence>
<dbReference type="EMBL" id="JASPKY010000263">
    <property type="protein sequence ID" value="KAK9712441.1"/>
    <property type="molecule type" value="Genomic_DNA"/>
</dbReference>
<evidence type="ECO:0000256" key="1">
    <source>
        <dbReference type="SAM" id="MobiDB-lite"/>
    </source>
</evidence>
<dbReference type="AlphaFoldDB" id="A0AAW1K3G0"/>
<accession>A0AAW1K3G0</accession>